<protein>
    <submittedName>
        <fullName evidence="1">Uncharacterized protein</fullName>
    </submittedName>
</protein>
<organism evidence="1 2">
    <name type="scientific">Chelonia mydas</name>
    <name type="common">Green sea-turtle</name>
    <name type="synonym">Chelonia agassizi</name>
    <dbReference type="NCBI Taxonomy" id="8469"/>
    <lineage>
        <taxon>Eukaryota</taxon>
        <taxon>Metazoa</taxon>
        <taxon>Chordata</taxon>
        <taxon>Craniata</taxon>
        <taxon>Vertebrata</taxon>
        <taxon>Euteleostomi</taxon>
        <taxon>Archelosauria</taxon>
        <taxon>Testudinata</taxon>
        <taxon>Testudines</taxon>
        <taxon>Cryptodira</taxon>
        <taxon>Durocryptodira</taxon>
        <taxon>Americhelydia</taxon>
        <taxon>Chelonioidea</taxon>
        <taxon>Cheloniidae</taxon>
        <taxon>Chelonia</taxon>
    </lineage>
</organism>
<keyword evidence="2" id="KW-1185">Reference proteome</keyword>
<sequence length="116" mass="12985">MGEHQQSTYRSEDTAGAVVQALGYQSGRIVGFHLRRGEGTRPNTAEDSGVRLALKRWQYHHWERQAMTVQKWLVVKSAEEREGAANERNFTDGKYNICVAFSGGIQLLKPLSFCGG</sequence>
<evidence type="ECO:0000313" key="2">
    <source>
        <dbReference type="Proteomes" id="UP000031443"/>
    </source>
</evidence>
<reference evidence="2" key="1">
    <citation type="journal article" date="2013" name="Nat. Genet.">
        <title>The draft genomes of soft-shell turtle and green sea turtle yield insights into the development and evolution of the turtle-specific body plan.</title>
        <authorList>
            <person name="Wang Z."/>
            <person name="Pascual-Anaya J."/>
            <person name="Zadissa A."/>
            <person name="Li W."/>
            <person name="Niimura Y."/>
            <person name="Huang Z."/>
            <person name="Li C."/>
            <person name="White S."/>
            <person name="Xiong Z."/>
            <person name="Fang D."/>
            <person name="Wang B."/>
            <person name="Ming Y."/>
            <person name="Chen Y."/>
            <person name="Zheng Y."/>
            <person name="Kuraku S."/>
            <person name="Pignatelli M."/>
            <person name="Herrero J."/>
            <person name="Beal K."/>
            <person name="Nozawa M."/>
            <person name="Li Q."/>
            <person name="Wang J."/>
            <person name="Zhang H."/>
            <person name="Yu L."/>
            <person name="Shigenobu S."/>
            <person name="Wang J."/>
            <person name="Liu J."/>
            <person name="Flicek P."/>
            <person name="Searle S."/>
            <person name="Wang J."/>
            <person name="Kuratani S."/>
            <person name="Yin Y."/>
            <person name="Aken B."/>
            <person name="Zhang G."/>
            <person name="Irie N."/>
        </authorList>
    </citation>
    <scope>NUCLEOTIDE SEQUENCE [LARGE SCALE GENOMIC DNA]</scope>
</reference>
<evidence type="ECO:0000313" key="1">
    <source>
        <dbReference type="EMBL" id="EMP33016.1"/>
    </source>
</evidence>
<accession>M7B514</accession>
<dbReference type="EMBL" id="KB537574">
    <property type="protein sequence ID" value="EMP33016.1"/>
    <property type="molecule type" value="Genomic_DNA"/>
</dbReference>
<dbReference type="Proteomes" id="UP000031443">
    <property type="component" value="Unassembled WGS sequence"/>
</dbReference>
<name>M7B514_CHEMY</name>
<proteinExistence type="predicted"/>
<dbReference type="AlphaFoldDB" id="M7B514"/>
<gene>
    <name evidence="1" type="ORF">UY3_09834</name>
</gene>